<feature type="chain" id="PRO_5047263555" evidence="3">
    <location>
        <begin position="21"/>
        <end position="461"/>
    </location>
</feature>
<dbReference type="Gene3D" id="1.10.4030.10">
    <property type="entry name" value="Porin chaperone SurA, peptide-binding domain"/>
    <property type="match status" value="1"/>
</dbReference>
<feature type="domain" description="PpiC" evidence="4">
    <location>
        <begin position="276"/>
        <end position="375"/>
    </location>
</feature>
<evidence type="ECO:0000259" key="4">
    <source>
        <dbReference type="PROSITE" id="PS50198"/>
    </source>
</evidence>
<protein>
    <submittedName>
        <fullName evidence="5">Peptidylprolyl isomerase</fullName>
    </submittedName>
</protein>
<organism evidence="5 6">
    <name type="scientific">Parapedobacter deserti</name>
    <dbReference type="NCBI Taxonomy" id="1912957"/>
    <lineage>
        <taxon>Bacteria</taxon>
        <taxon>Pseudomonadati</taxon>
        <taxon>Bacteroidota</taxon>
        <taxon>Sphingobacteriia</taxon>
        <taxon>Sphingobacteriales</taxon>
        <taxon>Sphingobacteriaceae</taxon>
        <taxon>Parapedobacter</taxon>
    </lineage>
</organism>
<dbReference type="Pfam" id="PF00639">
    <property type="entry name" value="Rotamase"/>
    <property type="match status" value="2"/>
</dbReference>
<keyword evidence="2" id="KW-0697">Rotamase</keyword>
<gene>
    <name evidence="5" type="ORF">ACFOET_02140</name>
</gene>
<evidence type="ECO:0000313" key="6">
    <source>
        <dbReference type="Proteomes" id="UP001595526"/>
    </source>
</evidence>
<feature type="domain" description="PpiC" evidence="4">
    <location>
        <begin position="173"/>
        <end position="273"/>
    </location>
</feature>
<dbReference type="RefSeq" id="WP_379019084.1">
    <property type="nucleotide sequence ID" value="NZ_JBHRTA010000008.1"/>
</dbReference>
<reference evidence="6" key="1">
    <citation type="journal article" date="2019" name="Int. J. Syst. Evol. Microbiol.">
        <title>The Global Catalogue of Microorganisms (GCM) 10K type strain sequencing project: providing services to taxonomists for standard genome sequencing and annotation.</title>
        <authorList>
            <consortium name="The Broad Institute Genomics Platform"/>
            <consortium name="The Broad Institute Genome Sequencing Center for Infectious Disease"/>
            <person name="Wu L."/>
            <person name="Ma J."/>
        </authorList>
    </citation>
    <scope>NUCLEOTIDE SEQUENCE [LARGE SCALE GENOMIC DNA]</scope>
    <source>
        <strain evidence="6">KCTC 52416</strain>
    </source>
</reference>
<dbReference type="EMBL" id="JBHRTA010000008">
    <property type="protein sequence ID" value="MFC3196405.1"/>
    <property type="molecule type" value="Genomic_DNA"/>
</dbReference>
<evidence type="ECO:0000256" key="2">
    <source>
        <dbReference type="PROSITE-ProRule" id="PRU00278"/>
    </source>
</evidence>
<accession>A0ABV7JHR7</accession>
<sequence>MSKRSCIFLFLATMSLSHWAVSQQPQVIDRVAAVVGSNIILQSEIEMEYAQYLAQGNKASEDFKCYILQQQLTQKLLAQQAAIDSIEVSESEVDDNINARLRYMSGQAGGQERLERFLNRSLLQYKEEMRPSVYEQLKANKMQQNIVSGIDVTPLEVRRYYESLNKDSLPYFNTEVEVGELVVYPQLTREEKQQFRDRAESLRRQVAEGADFATIARLYSQDGGSAPYGGDLGFSTRDRYVKEFSAVAFRLKPGELSPVFESEHGFHFLEVLERRGEEVRVRHVLIQTKPTEASLNRAKAHIDSIYDRVVSKKLDFYTAATLYSDNKETKYNGGMLLNMENQQSRTTLIPVDKLDASVFTAIDTLQPGQYSRPARFTDAMGKVGYQFTYLKSRTPPHQANLEQDFAKIKEAALEDKINRKLSEWFERRRKVTFISINADYHGCDDLKIWLQDSGGTTVAQR</sequence>
<evidence type="ECO:0000256" key="3">
    <source>
        <dbReference type="SAM" id="SignalP"/>
    </source>
</evidence>
<keyword evidence="1 3" id="KW-0732">Signal</keyword>
<keyword evidence="6" id="KW-1185">Reference proteome</keyword>
<dbReference type="InterPro" id="IPR027304">
    <property type="entry name" value="Trigger_fact/SurA_dom_sf"/>
</dbReference>
<evidence type="ECO:0000256" key="1">
    <source>
        <dbReference type="ARBA" id="ARBA00022729"/>
    </source>
</evidence>
<keyword evidence="2 5" id="KW-0413">Isomerase</keyword>
<dbReference type="GO" id="GO:0016853">
    <property type="term" value="F:isomerase activity"/>
    <property type="evidence" value="ECO:0007669"/>
    <property type="project" value="UniProtKB-KW"/>
</dbReference>
<feature type="signal peptide" evidence="3">
    <location>
        <begin position="1"/>
        <end position="20"/>
    </location>
</feature>
<dbReference type="PANTHER" id="PTHR47637">
    <property type="entry name" value="CHAPERONE SURA"/>
    <property type="match status" value="1"/>
</dbReference>
<dbReference type="SUPFAM" id="SSF54534">
    <property type="entry name" value="FKBP-like"/>
    <property type="match status" value="2"/>
</dbReference>
<dbReference type="Gene3D" id="3.10.50.40">
    <property type="match status" value="2"/>
</dbReference>
<evidence type="ECO:0000313" key="5">
    <source>
        <dbReference type="EMBL" id="MFC3196405.1"/>
    </source>
</evidence>
<dbReference type="Proteomes" id="UP001595526">
    <property type="component" value="Unassembled WGS sequence"/>
</dbReference>
<dbReference type="SUPFAM" id="SSF109998">
    <property type="entry name" value="Triger factor/SurA peptide-binding domain-like"/>
    <property type="match status" value="1"/>
</dbReference>
<proteinExistence type="predicted"/>
<comment type="caution">
    <text evidence="5">The sequence shown here is derived from an EMBL/GenBank/DDBJ whole genome shotgun (WGS) entry which is preliminary data.</text>
</comment>
<dbReference type="PANTHER" id="PTHR47637:SF1">
    <property type="entry name" value="CHAPERONE SURA"/>
    <property type="match status" value="1"/>
</dbReference>
<dbReference type="PROSITE" id="PS50198">
    <property type="entry name" value="PPIC_PPIASE_2"/>
    <property type="match status" value="2"/>
</dbReference>
<name>A0ABV7JHR7_9SPHI</name>
<dbReference type="InterPro" id="IPR000297">
    <property type="entry name" value="PPIase_PpiC"/>
</dbReference>
<dbReference type="InterPro" id="IPR046357">
    <property type="entry name" value="PPIase_dom_sf"/>
</dbReference>
<dbReference type="InterPro" id="IPR050280">
    <property type="entry name" value="OMP_Chaperone_SurA"/>
</dbReference>